<sequence length="64" mass="7588">LSGFSDIKDLKIFTQKYNNTIKNNENFTAKKPYIELSLGKFENKFENKILAKKFEEIRQMIRNG</sequence>
<dbReference type="EMBL" id="JAJUOL010000378">
    <property type="protein sequence ID" value="MCH3852772.1"/>
    <property type="molecule type" value="Genomic_DNA"/>
</dbReference>
<proteinExistence type="predicted"/>
<name>A0AAW5EG64_CAMJU</name>
<organism evidence="1 2">
    <name type="scientific">Campylobacter jejuni</name>
    <dbReference type="NCBI Taxonomy" id="197"/>
    <lineage>
        <taxon>Bacteria</taxon>
        <taxon>Pseudomonadati</taxon>
        <taxon>Campylobacterota</taxon>
        <taxon>Epsilonproteobacteria</taxon>
        <taxon>Campylobacterales</taxon>
        <taxon>Campylobacteraceae</taxon>
        <taxon>Campylobacter</taxon>
    </lineage>
</organism>
<evidence type="ECO:0008006" key="3">
    <source>
        <dbReference type="Google" id="ProtNLM"/>
    </source>
</evidence>
<feature type="non-terminal residue" evidence="1">
    <location>
        <position position="1"/>
    </location>
</feature>
<comment type="caution">
    <text evidence="1">The sequence shown here is derived from an EMBL/GenBank/DDBJ whole genome shotgun (WGS) entry which is preliminary data.</text>
</comment>
<dbReference type="AlphaFoldDB" id="A0AAW5EG64"/>
<gene>
    <name evidence="1" type="ORF">LZC39_11795</name>
</gene>
<protein>
    <recommendedName>
        <fullName evidence="3">NTPase</fullName>
    </recommendedName>
</protein>
<reference evidence="1" key="1">
    <citation type="submission" date="2021-12" db="EMBL/GenBank/DDBJ databases">
        <title>Prevalence of phenicol resistance gene fexA in Campylobacter isolated from poultry supply chain.</title>
        <authorList>
            <person name="Tang B."/>
            <person name="Zheng X."/>
            <person name="Lin J."/>
            <person name="Lin R."/>
            <person name="Yang H."/>
            <person name="Shen Z."/>
            <person name="Xia F."/>
        </authorList>
    </citation>
    <scope>NUCLEOTIDE SEQUENCE</scope>
    <source>
        <strain evidence="1">CJHN2011004</strain>
    </source>
</reference>
<accession>A0AAW5EG64</accession>
<dbReference type="Proteomes" id="UP001199644">
    <property type="component" value="Unassembled WGS sequence"/>
</dbReference>
<evidence type="ECO:0000313" key="2">
    <source>
        <dbReference type="Proteomes" id="UP001199644"/>
    </source>
</evidence>
<evidence type="ECO:0000313" key="1">
    <source>
        <dbReference type="EMBL" id="MCH3852772.1"/>
    </source>
</evidence>